<protein>
    <recommendedName>
        <fullName evidence="4">Antitoxin Xre/MbcA/ParS-like toxin-binding domain-containing protein</fullName>
    </recommendedName>
</protein>
<dbReference type="EMBL" id="DQAY01000194">
    <property type="protein sequence ID" value="HCO27257.1"/>
    <property type="molecule type" value="Genomic_DNA"/>
</dbReference>
<evidence type="ECO:0008006" key="4">
    <source>
        <dbReference type="Google" id="ProtNLM"/>
    </source>
</evidence>
<evidence type="ECO:0000313" key="2">
    <source>
        <dbReference type="EMBL" id="HCO27257.1"/>
    </source>
</evidence>
<comment type="caution">
    <text evidence="2">The sequence shown here is derived from an EMBL/GenBank/DDBJ whole genome shotgun (WGS) entry which is preliminary data.</text>
</comment>
<accession>A0A3D3RGT4</accession>
<feature type="coiled-coil region" evidence="1">
    <location>
        <begin position="60"/>
        <end position="87"/>
    </location>
</feature>
<keyword evidence="1" id="KW-0175">Coiled coil</keyword>
<name>A0A3D3RGT4_9PLAN</name>
<evidence type="ECO:0000313" key="3">
    <source>
        <dbReference type="Proteomes" id="UP000263642"/>
    </source>
</evidence>
<gene>
    <name evidence="2" type="ORF">DIT97_31215</name>
</gene>
<dbReference type="RefSeq" id="WP_154934331.1">
    <property type="nucleotide sequence ID" value="NZ_CP036341.1"/>
</dbReference>
<evidence type="ECO:0000256" key="1">
    <source>
        <dbReference type="SAM" id="Coils"/>
    </source>
</evidence>
<sequence length="134" mass="15609">MATRSKKTPKKQYYNIPGLFGIRVIVFQDENKLELRHMLGLPRDKFSRLVNVSVRAIAKVESNKEKVEKLQRNYIEVKRLCQALSEVVNPDCLGDWFYTPNEAFQSRKPVEVIEHGEIDRLWDMVYRLSSGIPG</sequence>
<proteinExistence type="predicted"/>
<dbReference type="Proteomes" id="UP000263642">
    <property type="component" value="Unassembled WGS sequence"/>
</dbReference>
<dbReference type="AlphaFoldDB" id="A0A3D3RGT4"/>
<reference evidence="2 3" key="1">
    <citation type="journal article" date="2018" name="Nat. Biotechnol.">
        <title>A standardized bacterial taxonomy based on genome phylogeny substantially revises the tree of life.</title>
        <authorList>
            <person name="Parks D.H."/>
            <person name="Chuvochina M."/>
            <person name="Waite D.W."/>
            <person name="Rinke C."/>
            <person name="Skarshewski A."/>
            <person name="Chaumeil P.A."/>
            <person name="Hugenholtz P."/>
        </authorList>
    </citation>
    <scope>NUCLEOTIDE SEQUENCE [LARGE SCALE GENOMIC DNA]</scope>
    <source>
        <strain evidence="2">UBA9375</strain>
    </source>
</reference>
<organism evidence="2 3">
    <name type="scientific">Gimesia maris</name>
    <dbReference type="NCBI Taxonomy" id="122"/>
    <lineage>
        <taxon>Bacteria</taxon>
        <taxon>Pseudomonadati</taxon>
        <taxon>Planctomycetota</taxon>
        <taxon>Planctomycetia</taxon>
        <taxon>Planctomycetales</taxon>
        <taxon>Planctomycetaceae</taxon>
        <taxon>Gimesia</taxon>
    </lineage>
</organism>